<organism evidence="1 2">
    <name type="scientific">Methylococcus geothermalis</name>
    <dbReference type="NCBI Taxonomy" id="2681310"/>
    <lineage>
        <taxon>Bacteria</taxon>
        <taxon>Pseudomonadati</taxon>
        <taxon>Pseudomonadota</taxon>
        <taxon>Gammaproteobacteria</taxon>
        <taxon>Methylococcales</taxon>
        <taxon>Methylococcaceae</taxon>
        <taxon>Methylococcus</taxon>
    </lineage>
</organism>
<reference evidence="2" key="1">
    <citation type="submission" date="2019-12" db="EMBL/GenBank/DDBJ databases">
        <authorList>
            <person name="Awala S.I."/>
            <person name="Rhee S.K."/>
        </authorList>
    </citation>
    <scope>NUCLEOTIDE SEQUENCE [LARGE SCALE GENOMIC DNA]</scope>
    <source>
        <strain evidence="2">IM1</strain>
    </source>
</reference>
<gene>
    <name evidence="1" type="ORF">GNH96_15240</name>
</gene>
<dbReference type="KEGG" id="metu:GNH96_15240"/>
<dbReference type="RefSeq" id="WP_169604428.1">
    <property type="nucleotide sequence ID" value="NZ_CP046565.1"/>
</dbReference>
<dbReference type="Proteomes" id="UP000503004">
    <property type="component" value="Chromosome"/>
</dbReference>
<evidence type="ECO:0000313" key="2">
    <source>
        <dbReference type="Proteomes" id="UP000503004"/>
    </source>
</evidence>
<keyword evidence="2" id="KW-1185">Reference proteome</keyword>
<accession>A0A858QBK2</accession>
<proteinExistence type="predicted"/>
<sequence>MLAEASLIVESIPREALFLAGKAFLQYRRQKGTKQGVLPDFFIGAHAAILGIPLLRRDAECFYEDGRCPQQAVCIPGGGH</sequence>
<evidence type="ECO:0000313" key="1">
    <source>
        <dbReference type="EMBL" id="QJD31161.1"/>
    </source>
</evidence>
<name>A0A858QBK2_9GAMM</name>
<evidence type="ECO:0008006" key="3">
    <source>
        <dbReference type="Google" id="ProtNLM"/>
    </source>
</evidence>
<dbReference type="EMBL" id="CP046565">
    <property type="protein sequence ID" value="QJD31161.1"/>
    <property type="molecule type" value="Genomic_DNA"/>
</dbReference>
<protein>
    <recommendedName>
        <fullName evidence="3">PIN domain-containing protein</fullName>
    </recommendedName>
</protein>
<dbReference type="AlphaFoldDB" id="A0A858QBK2"/>